<accession>A0A0S4QK98</accession>
<dbReference type="Proteomes" id="UP000198802">
    <property type="component" value="Unassembled WGS sequence"/>
</dbReference>
<dbReference type="EMBL" id="FAOZ01000006">
    <property type="protein sequence ID" value="CUU56043.1"/>
    <property type="molecule type" value="Genomic_DNA"/>
</dbReference>
<evidence type="ECO:0000313" key="1">
    <source>
        <dbReference type="EMBL" id="CUU56043.1"/>
    </source>
</evidence>
<dbReference type="SUPFAM" id="SSF140453">
    <property type="entry name" value="EsxAB dimer-like"/>
    <property type="match status" value="1"/>
</dbReference>
<protein>
    <submittedName>
        <fullName evidence="1">Uncharacterized conserved protein YukE</fullName>
    </submittedName>
</protein>
<evidence type="ECO:0000313" key="2">
    <source>
        <dbReference type="Proteomes" id="UP000198802"/>
    </source>
</evidence>
<proteinExistence type="predicted"/>
<dbReference type="Gene3D" id="1.10.287.1060">
    <property type="entry name" value="ESAT-6-like"/>
    <property type="match status" value="1"/>
</dbReference>
<dbReference type="InterPro" id="IPR036689">
    <property type="entry name" value="ESAT-6-like_sf"/>
</dbReference>
<reference evidence="2" key="1">
    <citation type="submission" date="2015-11" db="EMBL/GenBank/DDBJ databases">
        <authorList>
            <person name="Varghese N."/>
        </authorList>
    </citation>
    <scope>NUCLEOTIDE SEQUENCE [LARGE SCALE GENOMIC DNA]</scope>
    <source>
        <strain evidence="2">DSM 45899</strain>
    </source>
</reference>
<sequence>MATYQFNPNGALDTAAELDFVTGRIRESLNQLMTSVTKFAQMNSGAAPDNYATAQQYWNTGQQEMEASLVIGKAKLEEIHNQYVLGDNRSAAVFGGLV</sequence>
<keyword evidence="2" id="KW-1185">Reference proteome</keyword>
<gene>
    <name evidence="1" type="ORF">Ga0074812_106298</name>
</gene>
<name>A0A0S4QK98_9ACTN</name>
<organism evidence="1 2">
    <name type="scientific">Parafrankia irregularis</name>
    <dbReference type="NCBI Taxonomy" id="795642"/>
    <lineage>
        <taxon>Bacteria</taxon>
        <taxon>Bacillati</taxon>
        <taxon>Actinomycetota</taxon>
        <taxon>Actinomycetes</taxon>
        <taxon>Frankiales</taxon>
        <taxon>Frankiaceae</taxon>
        <taxon>Parafrankia</taxon>
    </lineage>
</organism>
<dbReference type="RefSeq" id="WP_091275481.1">
    <property type="nucleotide sequence ID" value="NZ_FAOZ01000006.1"/>
</dbReference>
<dbReference type="AlphaFoldDB" id="A0A0S4QK98"/>